<dbReference type="InterPro" id="IPR014231">
    <property type="entry name" value="Spore_YpjB"/>
</dbReference>
<keyword evidence="3" id="KW-1185">Reference proteome</keyword>
<dbReference type="Proteomes" id="UP001185012">
    <property type="component" value="Unassembled WGS sequence"/>
</dbReference>
<dbReference type="Pfam" id="PF09577">
    <property type="entry name" value="Spore_YpjB"/>
    <property type="match status" value="1"/>
</dbReference>
<evidence type="ECO:0000256" key="1">
    <source>
        <dbReference type="SAM" id="Phobius"/>
    </source>
</evidence>
<evidence type="ECO:0000313" key="3">
    <source>
        <dbReference type="Proteomes" id="UP001185012"/>
    </source>
</evidence>
<keyword evidence="1" id="KW-1133">Transmembrane helix</keyword>
<keyword evidence="1" id="KW-0472">Membrane</keyword>
<feature type="transmembrane region" description="Helical" evidence="1">
    <location>
        <begin position="229"/>
        <end position="248"/>
    </location>
</feature>
<dbReference type="EMBL" id="JAVDQG010000001">
    <property type="protein sequence ID" value="MDR6224481.1"/>
    <property type="molecule type" value="Genomic_DNA"/>
</dbReference>
<name>A0ABU1IIG4_9BACL</name>
<proteinExistence type="predicted"/>
<organism evidence="2 3">
    <name type="scientific">Desmospora profundinema</name>
    <dbReference type="NCBI Taxonomy" id="1571184"/>
    <lineage>
        <taxon>Bacteria</taxon>
        <taxon>Bacillati</taxon>
        <taxon>Bacillota</taxon>
        <taxon>Bacilli</taxon>
        <taxon>Bacillales</taxon>
        <taxon>Thermoactinomycetaceae</taxon>
        <taxon>Desmospora</taxon>
    </lineage>
</organism>
<reference evidence="2 3" key="1">
    <citation type="submission" date="2023-07" db="EMBL/GenBank/DDBJ databases">
        <title>Genomic Encyclopedia of Type Strains, Phase IV (KMG-IV): sequencing the most valuable type-strain genomes for metagenomic binning, comparative biology and taxonomic classification.</title>
        <authorList>
            <person name="Goeker M."/>
        </authorList>
    </citation>
    <scope>NUCLEOTIDE SEQUENCE [LARGE SCALE GENOMIC DNA]</scope>
    <source>
        <strain evidence="2 3">DSM 45903</strain>
    </source>
</reference>
<evidence type="ECO:0000313" key="2">
    <source>
        <dbReference type="EMBL" id="MDR6224481.1"/>
    </source>
</evidence>
<dbReference type="RefSeq" id="WP_309861847.1">
    <property type="nucleotide sequence ID" value="NZ_JAVDQG010000001.1"/>
</dbReference>
<comment type="caution">
    <text evidence="2">The sequence shown here is derived from an EMBL/GenBank/DDBJ whole genome shotgun (WGS) entry which is preliminary data.</text>
</comment>
<keyword evidence="1" id="KW-0812">Transmembrane</keyword>
<gene>
    <name evidence="2" type="ORF">JOE21_000469</name>
</gene>
<accession>A0ABU1IIG4</accession>
<protein>
    <submittedName>
        <fullName evidence="2">Sporulation protein YpjB</fullName>
    </submittedName>
</protein>
<sequence length="259" mass="29352">MRKGWLVLCGVIWWGWWFGTGSAMAADPEEEWLQDARSIRESVREAEWGQAREKLRILAEEFVATAPEAGWEPTAIAAVSDCVVELDQALNPASLRPLEAWDGAERLWLALDARIHSHQPLWHEYEEVFRQDLSIVQKAIQTGRPAEIRSALDTWSHHMEQIRPALSVSFSDQSVQQLEARMDVSNGDPETVRLQVEEWEKLLPALFGGTEKELLQHFSRSQPPVGQSLLLLGTAIAIVLGYVALLKYRHEQRVLTSRG</sequence>